<evidence type="ECO:0000259" key="13">
    <source>
        <dbReference type="PROSITE" id="PS50835"/>
    </source>
</evidence>
<feature type="domain" description="Ig-like" evidence="13">
    <location>
        <begin position="33"/>
        <end position="120"/>
    </location>
</feature>
<keyword evidence="3 12" id="KW-0732">Signal</keyword>
<keyword evidence="15" id="KW-1185">Reference proteome</keyword>
<name>A0AAV7C4D0_ENGPU</name>
<comment type="subcellular location">
    <subcellularLocation>
        <location evidence="1">Membrane</location>
        <topology evidence="1">Single-pass type I membrane protein</topology>
    </subcellularLocation>
</comment>
<evidence type="ECO:0000256" key="9">
    <source>
        <dbReference type="ARBA" id="ARBA00038203"/>
    </source>
</evidence>
<sequence length="249" mass="27666">MSLLCVRLCLYVILTTGLVAAAEHVTGPLNGRITLPCKYSAKTTSMCWGRGRCPNFWCNDEILRTDGYNVTWRKSDRYQLLGHIRQGDVSLTITGATKEDEGTYCCRVEIPGLGNDLKIEIKVKIQEVAPSPPDPTKRTTKPYHTTHGIESPSVTPKTISDDSSLPSTVKPASQSLEIEDSLAAENKRPYIIASVVVIIVLLIAVAALLLRYRHTKRKNKDKSRTIVSLEGLERTPDHADQNIYTIYVN</sequence>
<feature type="signal peptide" evidence="12">
    <location>
        <begin position="1"/>
        <end position="21"/>
    </location>
</feature>
<dbReference type="Pfam" id="PF07686">
    <property type="entry name" value="V-set"/>
    <property type="match status" value="1"/>
</dbReference>
<comment type="similarity">
    <text evidence="9">Belongs to the immunoglobulin superfamily. TIM family.</text>
</comment>
<feature type="region of interest" description="Disordered" evidence="10">
    <location>
        <begin position="128"/>
        <end position="171"/>
    </location>
</feature>
<proteinExistence type="inferred from homology"/>
<dbReference type="InterPro" id="IPR013783">
    <property type="entry name" value="Ig-like_fold"/>
</dbReference>
<keyword evidence="4 11" id="KW-1133">Transmembrane helix</keyword>
<feature type="transmembrane region" description="Helical" evidence="11">
    <location>
        <begin position="190"/>
        <end position="210"/>
    </location>
</feature>
<dbReference type="InterPro" id="IPR003599">
    <property type="entry name" value="Ig_sub"/>
</dbReference>
<keyword evidence="6" id="KW-1015">Disulfide bond</keyword>
<dbReference type="PANTHER" id="PTHR46608:SF3">
    <property type="entry name" value="T-CELL IMMUNOGLOBULIN AND MUCIN DOMAIN-CONTAINING PROTEIN 4"/>
    <property type="match status" value="1"/>
</dbReference>
<dbReference type="Proteomes" id="UP000824782">
    <property type="component" value="Unassembled WGS sequence"/>
</dbReference>
<organism evidence="14 15">
    <name type="scientific">Engystomops pustulosus</name>
    <name type="common">Tungara frog</name>
    <name type="synonym">Physalaemus pustulosus</name>
    <dbReference type="NCBI Taxonomy" id="76066"/>
    <lineage>
        <taxon>Eukaryota</taxon>
        <taxon>Metazoa</taxon>
        <taxon>Chordata</taxon>
        <taxon>Craniata</taxon>
        <taxon>Vertebrata</taxon>
        <taxon>Euteleostomi</taxon>
        <taxon>Amphibia</taxon>
        <taxon>Batrachia</taxon>
        <taxon>Anura</taxon>
        <taxon>Neobatrachia</taxon>
        <taxon>Hyloidea</taxon>
        <taxon>Leptodactylidae</taxon>
        <taxon>Leiuperinae</taxon>
        <taxon>Engystomops</taxon>
    </lineage>
</organism>
<evidence type="ECO:0000256" key="3">
    <source>
        <dbReference type="ARBA" id="ARBA00022729"/>
    </source>
</evidence>
<keyword evidence="7" id="KW-0325">Glycoprotein</keyword>
<dbReference type="InterPro" id="IPR007110">
    <property type="entry name" value="Ig-like_dom"/>
</dbReference>
<dbReference type="GO" id="GO:0001786">
    <property type="term" value="F:phosphatidylserine binding"/>
    <property type="evidence" value="ECO:0007669"/>
    <property type="project" value="TreeGrafter"/>
</dbReference>
<evidence type="ECO:0000256" key="1">
    <source>
        <dbReference type="ARBA" id="ARBA00004479"/>
    </source>
</evidence>
<accession>A0AAV7C4D0</accession>
<dbReference type="FunFam" id="2.60.40.10:FF:000774">
    <property type="entry name" value="Hepatitis A virus cellular receptor 1"/>
    <property type="match status" value="1"/>
</dbReference>
<feature type="compositionally biased region" description="Polar residues" evidence="10">
    <location>
        <begin position="152"/>
        <end position="171"/>
    </location>
</feature>
<dbReference type="GO" id="GO:0060097">
    <property type="term" value="P:cytoskeletal rearrangement involved in phagocytosis, engulfment"/>
    <property type="evidence" value="ECO:0007669"/>
    <property type="project" value="TreeGrafter"/>
</dbReference>
<evidence type="ECO:0000313" key="15">
    <source>
        <dbReference type="Proteomes" id="UP000824782"/>
    </source>
</evidence>
<dbReference type="GO" id="GO:0043277">
    <property type="term" value="P:apoptotic cell clearance"/>
    <property type="evidence" value="ECO:0007669"/>
    <property type="project" value="TreeGrafter"/>
</dbReference>
<evidence type="ECO:0000256" key="6">
    <source>
        <dbReference type="ARBA" id="ARBA00023157"/>
    </source>
</evidence>
<dbReference type="GO" id="GO:0016020">
    <property type="term" value="C:membrane"/>
    <property type="evidence" value="ECO:0007669"/>
    <property type="project" value="UniProtKB-SubCell"/>
</dbReference>
<evidence type="ECO:0000256" key="8">
    <source>
        <dbReference type="ARBA" id="ARBA00023319"/>
    </source>
</evidence>
<feature type="chain" id="PRO_5043484948" description="Ig-like domain-containing protein" evidence="12">
    <location>
        <begin position="22"/>
        <end position="249"/>
    </location>
</feature>
<evidence type="ECO:0000256" key="7">
    <source>
        <dbReference type="ARBA" id="ARBA00023180"/>
    </source>
</evidence>
<dbReference type="InterPro" id="IPR013106">
    <property type="entry name" value="Ig_V-set"/>
</dbReference>
<gene>
    <name evidence="14" type="ORF">GDO81_011056</name>
</gene>
<evidence type="ECO:0000256" key="5">
    <source>
        <dbReference type="ARBA" id="ARBA00023136"/>
    </source>
</evidence>
<evidence type="ECO:0000313" key="14">
    <source>
        <dbReference type="EMBL" id="KAG8579806.1"/>
    </source>
</evidence>
<evidence type="ECO:0000256" key="10">
    <source>
        <dbReference type="SAM" id="MobiDB-lite"/>
    </source>
</evidence>
<dbReference type="Gene3D" id="2.60.40.10">
    <property type="entry name" value="Immunoglobulins"/>
    <property type="match status" value="1"/>
</dbReference>
<evidence type="ECO:0000256" key="2">
    <source>
        <dbReference type="ARBA" id="ARBA00022692"/>
    </source>
</evidence>
<comment type="caution">
    <text evidence="14">The sequence shown here is derived from an EMBL/GenBank/DDBJ whole genome shotgun (WGS) entry which is preliminary data.</text>
</comment>
<dbReference type="InterPro" id="IPR036179">
    <property type="entry name" value="Ig-like_dom_sf"/>
</dbReference>
<dbReference type="SMART" id="SM00409">
    <property type="entry name" value="IG"/>
    <property type="match status" value="1"/>
</dbReference>
<protein>
    <recommendedName>
        <fullName evidence="13">Ig-like domain-containing protein</fullName>
    </recommendedName>
</protein>
<dbReference type="PROSITE" id="PS50835">
    <property type="entry name" value="IG_LIKE"/>
    <property type="match status" value="1"/>
</dbReference>
<dbReference type="AlphaFoldDB" id="A0AAV7C4D0"/>
<evidence type="ECO:0000256" key="11">
    <source>
        <dbReference type="SAM" id="Phobius"/>
    </source>
</evidence>
<keyword evidence="8" id="KW-0393">Immunoglobulin domain</keyword>
<reference evidence="14" key="1">
    <citation type="thesis" date="2020" institute="ProQuest LLC" country="789 East Eisenhower Parkway, Ann Arbor, MI, USA">
        <title>Comparative Genomics and Chromosome Evolution.</title>
        <authorList>
            <person name="Mudd A.B."/>
        </authorList>
    </citation>
    <scope>NUCLEOTIDE SEQUENCE</scope>
    <source>
        <strain evidence="14">237g6f4</strain>
        <tissue evidence="14">Blood</tissue>
    </source>
</reference>
<keyword evidence="5 11" id="KW-0472">Membrane</keyword>
<dbReference type="PANTHER" id="PTHR46608">
    <property type="entry name" value="T-CELL IMMUNOGLOBULIN AND MUCIN DOMAIN-CONTAINING PROTEIN 4"/>
    <property type="match status" value="1"/>
</dbReference>
<evidence type="ECO:0000256" key="4">
    <source>
        <dbReference type="ARBA" id="ARBA00022989"/>
    </source>
</evidence>
<keyword evidence="2 11" id="KW-0812">Transmembrane</keyword>
<dbReference type="EMBL" id="WNYA01000004">
    <property type="protein sequence ID" value="KAG8579806.1"/>
    <property type="molecule type" value="Genomic_DNA"/>
</dbReference>
<evidence type="ECO:0000256" key="12">
    <source>
        <dbReference type="SAM" id="SignalP"/>
    </source>
</evidence>
<dbReference type="SUPFAM" id="SSF48726">
    <property type="entry name" value="Immunoglobulin"/>
    <property type="match status" value="1"/>
</dbReference>